<dbReference type="OrthoDB" id="9816009at2"/>
<gene>
    <name evidence="1" type="ORF">DU478_16470</name>
</gene>
<sequence>MDWILIGIAVSLGSGEGASAAAATGLVAEAQAPTGKFTTATEVRPILGATRGSWIALRDYGGQDLLYVTHLLAWRCGLAQLRYGINGGDLQVWDLPPCHAGTASPNALLPEDGMPYLAFAAGSVDRVEIELTYDDLSVDTAAFDRAQVMMP</sequence>
<accession>A0A369TIT5</accession>
<comment type="caution">
    <text evidence="1">The sequence shown here is derived from an EMBL/GenBank/DDBJ whole genome shotgun (WGS) entry which is preliminary data.</text>
</comment>
<proteinExistence type="predicted"/>
<evidence type="ECO:0000313" key="1">
    <source>
        <dbReference type="EMBL" id="RDD65259.1"/>
    </source>
</evidence>
<protein>
    <submittedName>
        <fullName evidence="1">Uncharacterized protein</fullName>
    </submittedName>
</protein>
<reference evidence="1 2" key="1">
    <citation type="submission" date="2018-07" db="EMBL/GenBank/DDBJ databases">
        <title>Thalassococcus profundi sp. nov., a marine bacterium isolated from deep seawater of Okinawa Trough.</title>
        <authorList>
            <person name="Yu M."/>
        </authorList>
    </citation>
    <scope>NUCLEOTIDE SEQUENCE [LARGE SCALE GENOMIC DNA]</scope>
    <source>
        <strain evidence="1 2">WRAS1</strain>
    </source>
</reference>
<dbReference type="EMBL" id="QPMK01000014">
    <property type="protein sequence ID" value="RDD65259.1"/>
    <property type="molecule type" value="Genomic_DNA"/>
</dbReference>
<dbReference type="AlphaFoldDB" id="A0A369TIT5"/>
<name>A0A369TIT5_9RHOB</name>
<dbReference type="Proteomes" id="UP000253977">
    <property type="component" value="Unassembled WGS sequence"/>
</dbReference>
<evidence type="ECO:0000313" key="2">
    <source>
        <dbReference type="Proteomes" id="UP000253977"/>
    </source>
</evidence>
<organism evidence="1 2">
    <name type="scientific">Thalassococcus profundi</name>
    <dbReference type="NCBI Taxonomy" id="2282382"/>
    <lineage>
        <taxon>Bacteria</taxon>
        <taxon>Pseudomonadati</taxon>
        <taxon>Pseudomonadota</taxon>
        <taxon>Alphaproteobacteria</taxon>
        <taxon>Rhodobacterales</taxon>
        <taxon>Roseobacteraceae</taxon>
        <taxon>Thalassococcus</taxon>
    </lineage>
</organism>
<keyword evidence="2" id="KW-1185">Reference proteome</keyword>